<dbReference type="EMBL" id="VOGW01000053">
    <property type="protein sequence ID" value="TWV53595.1"/>
    <property type="molecule type" value="Genomic_DNA"/>
</dbReference>
<organism evidence="2 3">
    <name type="scientific">Streptomyces misionensis</name>
    <dbReference type="NCBI Taxonomy" id="67331"/>
    <lineage>
        <taxon>Bacteria</taxon>
        <taxon>Bacillati</taxon>
        <taxon>Actinomycetota</taxon>
        <taxon>Actinomycetes</taxon>
        <taxon>Kitasatosporales</taxon>
        <taxon>Streptomycetaceae</taxon>
        <taxon>Streptomyces</taxon>
    </lineage>
</organism>
<keyword evidence="3" id="KW-1185">Reference proteome</keyword>
<accession>A0A5C6JWD2</accession>
<gene>
    <name evidence="2" type="ORF">FRZ03_09630</name>
    <name evidence="1" type="ORF">FRZ03_31460</name>
</gene>
<dbReference type="EMBL" id="VOGW01000183">
    <property type="protein sequence ID" value="TWV33139.1"/>
    <property type="molecule type" value="Genomic_DNA"/>
</dbReference>
<protein>
    <submittedName>
        <fullName evidence="2">Uncharacterized protein</fullName>
    </submittedName>
</protein>
<evidence type="ECO:0000313" key="1">
    <source>
        <dbReference type="EMBL" id="TWV33139.1"/>
    </source>
</evidence>
<proteinExistence type="predicted"/>
<evidence type="ECO:0000313" key="2">
    <source>
        <dbReference type="EMBL" id="TWV53595.1"/>
    </source>
</evidence>
<dbReference type="AlphaFoldDB" id="A0A5C6JWD2"/>
<sequence>MAEDQLHRLLQTAFPLMKVVEGQVLTRQPPFPRVTALPHQDAAVSTELIDGLVLDGLRYGRYRACRRRAVTLVGTTLTSTPARTIFWESSPYAGRAPRTCRNVALRLGQNLCPRAEVSTGQAGRFSNALSGVGFFTVHRPLRRAPLDVSCSCGSQNFKCSPVRRLRCWNRFCYLVSFPDGVIIYL</sequence>
<dbReference type="Proteomes" id="UP000320481">
    <property type="component" value="Unassembled WGS sequence"/>
</dbReference>
<dbReference type="RefSeq" id="WP_222443354.1">
    <property type="nucleotide sequence ID" value="NZ_VOGW01000053.1"/>
</dbReference>
<name>A0A5C6JWD2_9ACTN</name>
<evidence type="ECO:0000313" key="3">
    <source>
        <dbReference type="Proteomes" id="UP000320481"/>
    </source>
</evidence>
<comment type="caution">
    <text evidence="2">The sequence shown here is derived from an EMBL/GenBank/DDBJ whole genome shotgun (WGS) entry which is preliminary data.</text>
</comment>
<reference evidence="2" key="1">
    <citation type="journal article" date="2019" name="Microbiol. Resour. Announc.">
        <title>Draft Genomic Sequences of Streptomyces misionensis and Streptomyces albidoflavus, bacteria applied for phytopathogen biocontrol.</title>
        <authorList>
            <person name="Pylro V."/>
            <person name="Dias A."/>
            <person name="Andreote F."/>
            <person name="Varani A."/>
            <person name="Andreote C."/>
            <person name="Bernardo E."/>
            <person name="Martins T."/>
        </authorList>
    </citation>
    <scope>NUCLEOTIDE SEQUENCE [LARGE SCALE GENOMIC DNA]</scope>
    <source>
        <strain evidence="2">66</strain>
    </source>
</reference>